<keyword evidence="4" id="KW-1185">Reference proteome</keyword>
<dbReference type="Pfam" id="PF12836">
    <property type="entry name" value="HHH_3"/>
    <property type="match status" value="1"/>
</dbReference>
<comment type="caution">
    <text evidence="3">The sequence shown here is derived from an EMBL/GenBank/DDBJ whole genome shotgun (WGS) entry which is preliminary data.</text>
</comment>
<evidence type="ECO:0000313" key="4">
    <source>
        <dbReference type="Proteomes" id="UP001157109"/>
    </source>
</evidence>
<evidence type="ECO:0000256" key="1">
    <source>
        <dbReference type="SAM" id="MobiDB-lite"/>
    </source>
</evidence>
<dbReference type="Gene3D" id="1.10.150.320">
    <property type="entry name" value="Photosystem II 12 kDa extrinsic protein"/>
    <property type="match status" value="1"/>
</dbReference>
<dbReference type="PANTHER" id="PTHR21180">
    <property type="entry name" value="ENDONUCLEASE/EXONUCLEASE/PHOSPHATASE FAMILY DOMAIN-CONTAINING PROTEIN 1"/>
    <property type="match status" value="1"/>
</dbReference>
<dbReference type="InterPro" id="IPR003583">
    <property type="entry name" value="Hlx-hairpin-Hlx_DNA-bd_motif"/>
</dbReference>
<organism evidence="3 4">
    <name type="scientific">Arsenicicoccus piscis</name>
    <dbReference type="NCBI Taxonomy" id="673954"/>
    <lineage>
        <taxon>Bacteria</taxon>
        <taxon>Bacillati</taxon>
        <taxon>Actinomycetota</taxon>
        <taxon>Actinomycetes</taxon>
        <taxon>Micrococcales</taxon>
        <taxon>Intrasporangiaceae</taxon>
        <taxon>Arsenicicoccus</taxon>
    </lineage>
</organism>
<accession>A0ABQ6HK41</accession>
<dbReference type="InterPro" id="IPR051675">
    <property type="entry name" value="Endo/Exo/Phosphatase_dom_1"/>
</dbReference>
<dbReference type="InterPro" id="IPR019554">
    <property type="entry name" value="Soluble_ligand-bd"/>
</dbReference>
<proteinExistence type="predicted"/>
<sequence length="186" mass="17491">MVDVVGEVARPGIVKLAKGSRVVDAVVAAGGPTAKAELSVVNQARLVTDGEQIIVPKVGAVPQAGSVPGAAGAGGSGASGVSGAAQGGGGGAGAAGGSSSGAAGGGVAGSGDAGVGAIGAPGAMVDLNTADLAALDSLPGVGPAIAQRILDWRTMHGRFTSVDELGEVSGIGPKILERLRTRVRVG</sequence>
<dbReference type="SMART" id="SM00278">
    <property type="entry name" value="HhH1"/>
    <property type="match status" value="2"/>
</dbReference>
<evidence type="ECO:0000313" key="3">
    <source>
        <dbReference type="EMBL" id="GMA18834.1"/>
    </source>
</evidence>
<reference evidence="4" key="1">
    <citation type="journal article" date="2019" name="Int. J. Syst. Evol. Microbiol.">
        <title>The Global Catalogue of Microorganisms (GCM) 10K type strain sequencing project: providing services to taxonomists for standard genome sequencing and annotation.</title>
        <authorList>
            <consortium name="The Broad Institute Genomics Platform"/>
            <consortium name="The Broad Institute Genome Sequencing Center for Infectious Disease"/>
            <person name="Wu L."/>
            <person name="Ma J."/>
        </authorList>
    </citation>
    <scope>NUCLEOTIDE SEQUENCE [LARGE SCALE GENOMIC DNA]</scope>
    <source>
        <strain evidence="4">NBRC 105830</strain>
    </source>
</reference>
<dbReference type="Pfam" id="PF10531">
    <property type="entry name" value="SLBB"/>
    <property type="match status" value="1"/>
</dbReference>
<name>A0ABQ6HK41_9MICO</name>
<dbReference type="EMBL" id="BSUJ01000001">
    <property type="protein sequence ID" value="GMA18834.1"/>
    <property type="molecule type" value="Genomic_DNA"/>
</dbReference>
<feature type="region of interest" description="Disordered" evidence="1">
    <location>
        <begin position="71"/>
        <end position="106"/>
    </location>
</feature>
<protein>
    <recommendedName>
        <fullName evidence="2">Helix-hairpin-helix DNA-binding motif class 1 domain-containing protein</fullName>
    </recommendedName>
</protein>
<feature type="domain" description="Helix-hairpin-helix DNA-binding motif class 1" evidence="2">
    <location>
        <begin position="163"/>
        <end position="182"/>
    </location>
</feature>
<dbReference type="InterPro" id="IPR010994">
    <property type="entry name" value="RuvA_2-like"/>
</dbReference>
<gene>
    <name evidence="3" type="ORF">GCM10025862_08550</name>
</gene>
<evidence type="ECO:0000259" key="2">
    <source>
        <dbReference type="SMART" id="SM00278"/>
    </source>
</evidence>
<dbReference type="Proteomes" id="UP001157109">
    <property type="component" value="Unassembled WGS sequence"/>
</dbReference>
<dbReference type="SUPFAM" id="SSF47781">
    <property type="entry name" value="RuvA domain 2-like"/>
    <property type="match status" value="1"/>
</dbReference>
<feature type="domain" description="Helix-hairpin-helix DNA-binding motif class 1" evidence="2">
    <location>
        <begin position="133"/>
        <end position="152"/>
    </location>
</feature>
<dbReference type="PANTHER" id="PTHR21180:SF32">
    <property type="entry name" value="ENDONUCLEASE_EXONUCLEASE_PHOSPHATASE FAMILY DOMAIN-CONTAINING PROTEIN 1"/>
    <property type="match status" value="1"/>
</dbReference>
<dbReference type="Gene3D" id="3.10.560.10">
    <property type="entry name" value="Outer membrane lipoprotein wza domain like"/>
    <property type="match status" value="1"/>
</dbReference>